<evidence type="ECO:0000313" key="3">
    <source>
        <dbReference type="RefSeq" id="XP_032157108.1"/>
    </source>
</evidence>
<feature type="compositionally biased region" description="Pro residues" evidence="1">
    <location>
        <begin position="186"/>
        <end position="195"/>
    </location>
</feature>
<dbReference type="RefSeq" id="XP_032157108.1">
    <property type="nucleotide sequence ID" value="XM_032301217.1"/>
</dbReference>
<name>A0A6J3JS03_SAPAP</name>
<protein>
    <submittedName>
        <fullName evidence="3">Collagen alpha-1(III) chain-like</fullName>
    </submittedName>
</protein>
<gene>
    <name evidence="3" type="primary">LOC116566633</name>
</gene>
<proteinExistence type="predicted"/>
<organism evidence="2 3">
    <name type="scientific">Sapajus apella</name>
    <name type="common">Brown-capped capuchin</name>
    <name type="synonym">Cebus apella</name>
    <dbReference type="NCBI Taxonomy" id="9515"/>
    <lineage>
        <taxon>Eukaryota</taxon>
        <taxon>Metazoa</taxon>
        <taxon>Chordata</taxon>
        <taxon>Craniata</taxon>
        <taxon>Vertebrata</taxon>
        <taxon>Euteleostomi</taxon>
        <taxon>Mammalia</taxon>
        <taxon>Eutheria</taxon>
        <taxon>Euarchontoglires</taxon>
        <taxon>Primates</taxon>
        <taxon>Haplorrhini</taxon>
        <taxon>Platyrrhini</taxon>
        <taxon>Cebidae</taxon>
        <taxon>Cebinae</taxon>
        <taxon>Sapajus</taxon>
    </lineage>
</organism>
<dbReference type="GeneID" id="116566633"/>
<sequence length="330" mass="34336">MIPAVSSAERPGPVFVFSPPPTPPRGRVPRAALPTRPGGPRGAPLLRCARSSPPRPAGSGGRWRLRSPGPGPAVTLRFLLPEKGGGREGGRRGGGGGEGRREGAGGGGPGTGGLEGARQQPGRREPESERGPGRAPSLPSPAAARAEAAARQRASEQAVSRTERLERPTLLRVPLTPTRGSALPFYPAPSRPPGKPGVESGAGAGRGADSLPSPHKGGGERTSRGGGRPSAAFARQRRRRRLRRKPGPEPSPLWSLRRLPPGVPILICPLPAVPRGAGSVNFTRGCKIGQSPRPRPPRPSPDPLAAGPVRWLLLSTSTALFLFKAFYGPR</sequence>
<feature type="region of interest" description="Disordered" evidence="1">
    <location>
        <begin position="1"/>
        <end position="256"/>
    </location>
</feature>
<feature type="compositionally biased region" description="Low complexity" evidence="1">
    <location>
        <begin position="170"/>
        <end position="179"/>
    </location>
</feature>
<evidence type="ECO:0000313" key="2">
    <source>
        <dbReference type="Proteomes" id="UP000504640"/>
    </source>
</evidence>
<feature type="compositionally biased region" description="Basic residues" evidence="1">
    <location>
        <begin position="235"/>
        <end position="245"/>
    </location>
</feature>
<dbReference type="Proteomes" id="UP000504640">
    <property type="component" value="Unplaced"/>
</dbReference>
<evidence type="ECO:0000256" key="1">
    <source>
        <dbReference type="SAM" id="MobiDB-lite"/>
    </source>
</evidence>
<feature type="compositionally biased region" description="Gly residues" evidence="1">
    <location>
        <begin position="104"/>
        <end position="115"/>
    </location>
</feature>
<reference evidence="3" key="1">
    <citation type="submission" date="2025-08" db="UniProtKB">
        <authorList>
            <consortium name="RefSeq"/>
        </authorList>
    </citation>
    <scope>IDENTIFICATION</scope>
    <source>
        <tissue evidence="3">Blood</tissue>
    </source>
</reference>
<keyword evidence="2" id="KW-1185">Reference proteome</keyword>
<dbReference type="AlphaFoldDB" id="A0A6J3JS03"/>
<feature type="compositionally biased region" description="Basic and acidic residues" evidence="1">
    <location>
        <begin position="122"/>
        <end position="132"/>
    </location>
</feature>
<accession>A0A6J3JS03</accession>
<feature type="region of interest" description="Disordered" evidence="1">
    <location>
        <begin position="284"/>
        <end position="305"/>
    </location>
</feature>
<feature type="compositionally biased region" description="Low complexity" evidence="1">
    <location>
        <begin position="133"/>
        <end position="147"/>
    </location>
</feature>
<feature type="compositionally biased region" description="Pro residues" evidence="1">
    <location>
        <begin position="293"/>
        <end position="302"/>
    </location>
</feature>